<dbReference type="OrthoDB" id="2804062at2759"/>
<keyword evidence="3" id="KW-1185">Reference proteome</keyword>
<name>A0A0C3EY54_PILCF</name>
<evidence type="ECO:0000313" key="2">
    <source>
        <dbReference type="EMBL" id="KIM77445.1"/>
    </source>
</evidence>
<dbReference type="HOGENOM" id="CLU_003703_0_3_1"/>
<dbReference type="EMBL" id="KN833025">
    <property type="protein sequence ID" value="KIM77445.1"/>
    <property type="molecule type" value="Genomic_DNA"/>
</dbReference>
<dbReference type="STRING" id="765440.A0A0C3EY54"/>
<dbReference type="Proteomes" id="UP000054166">
    <property type="component" value="Unassembled WGS sequence"/>
</dbReference>
<sequence>MHFNLTDISFTTVIPKFHILGHGKKCQSVWSLNFYRWMGRTDGEGVEREWSHINPVAMSTKVMGPGARHDTLDDHWGAWNWRKVVSMATFPAETIVEWTQMVDDWQDDTSRPNPFEETVLETTRADVERELLAEEQAQGAHAFAEAGSVHETTASKFLSIGLDLENQQRALLVKAKQLKRGQGLYEEGAMERCRATLCDRIETWRSVQTLYMPGVTQLRQINSTRTDAMPTEQDSEMPESIHLWLLSSLPPGLRETGCVDGLVEKERRLRLAEADDALVALRRQLRITTGIFNYKKTHVSGTGQKSNTRARTLLSQLTTKTKIGDWQHRLLSLRPEDIRGPTRLDDDESEGRRELTWIWVTGRTTQVSANDGDKFKIAEGMRVEWAKSHTRANRWREEVLLLTEEMRRVIAYLEWKALWWHTQGSRHNSLRADITDGLTAYAHRQGNLMHRLAESFAALWYPELMAESIRIEWPDRYVTYAQAHPPKFRASRRKPVSSEAAPEREDSGSDGSDNEEEESGYSSLEGDDADVSPYK</sequence>
<accession>A0A0C3EY54</accession>
<evidence type="ECO:0000256" key="1">
    <source>
        <dbReference type="SAM" id="MobiDB-lite"/>
    </source>
</evidence>
<feature type="compositionally biased region" description="Acidic residues" evidence="1">
    <location>
        <begin position="512"/>
        <end position="535"/>
    </location>
</feature>
<feature type="region of interest" description="Disordered" evidence="1">
    <location>
        <begin position="487"/>
        <end position="535"/>
    </location>
</feature>
<reference evidence="2 3" key="1">
    <citation type="submission" date="2014-04" db="EMBL/GenBank/DDBJ databases">
        <authorList>
            <consortium name="DOE Joint Genome Institute"/>
            <person name="Kuo A."/>
            <person name="Tarkka M."/>
            <person name="Buscot F."/>
            <person name="Kohler A."/>
            <person name="Nagy L.G."/>
            <person name="Floudas D."/>
            <person name="Copeland A."/>
            <person name="Barry K.W."/>
            <person name="Cichocki N."/>
            <person name="Veneault-Fourrey C."/>
            <person name="LaButti K."/>
            <person name="Lindquist E.A."/>
            <person name="Lipzen A."/>
            <person name="Lundell T."/>
            <person name="Morin E."/>
            <person name="Murat C."/>
            <person name="Sun H."/>
            <person name="Tunlid A."/>
            <person name="Henrissat B."/>
            <person name="Grigoriev I.V."/>
            <person name="Hibbett D.S."/>
            <person name="Martin F."/>
            <person name="Nordberg H.P."/>
            <person name="Cantor M.N."/>
            <person name="Hua S.X."/>
        </authorList>
    </citation>
    <scope>NUCLEOTIDE SEQUENCE [LARGE SCALE GENOMIC DNA]</scope>
    <source>
        <strain evidence="2 3">F 1598</strain>
    </source>
</reference>
<proteinExistence type="predicted"/>
<protein>
    <submittedName>
        <fullName evidence="2">Uncharacterized protein</fullName>
    </submittedName>
</protein>
<evidence type="ECO:0000313" key="3">
    <source>
        <dbReference type="Proteomes" id="UP000054166"/>
    </source>
</evidence>
<dbReference type="Pfam" id="PF18758">
    <property type="entry name" value="KDZ"/>
    <property type="match status" value="1"/>
</dbReference>
<gene>
    <name evidence="2" type="ORF">PILCRDRAFT_12078</name>
</gene>
<reference evidence="3" key="2">
    <citation type="submission" date="2015-01" db="EMBL/GenBank/DDBJ databases">
        <title>Evolutionary Origins and Diversification of the Mycorrhizal Mutualists.</title>
        <authorList>
            <consortium name="DOE Joint Genome Institute"/>
            <consortium name="Mycorrhizal Genomics Consortium"/>
            <person name="Kohler A."/>
            <person name="Kuo A."/>
            <person name="Nagy L.G."/>
            <person name="Floudas D."/>
            <person name="Copeland A."/>
            <person name="Barry K.W."/>
            <person name="Cichocki N."/>
            <person name="Veneault-Fourrey C."/>
            <person name="LaButti K."/>
            <person name="Lindquist E.A."/>
            <person name="Lipzen A."/>
            <person name="Lundell T."/>
            <person name="Morin E."/>
            <person name="Murat C."/>
            <person name="Riley R."/>
            <person name="Ohm R."/>
            <person name="Sun H."/>
            <person name="Tunlid A."/>
            <person name="Henrissat B."/>
            <person name="Grigoriev I.V."/>
            <person name="Hibbett D.S."/>
            <person name="Martin F."/>
        </authorList>
    </citation>
    <scope>NUCLEOTIDE SEQUENCE [LARGE SCALE GENOMIC DNA]</scope>
    <source>
        <strain evidence="3">F 1598</strain>
    </source>
</reference>
<dbReference type="InParanoid" id="A0A0C3EY54"/>
<dbReference type="AlphaFoldDB" id="A0A0C3EY54"/>
<organism evidence="2 3">
    <name type="scientific">Piloderma croceum (strain F 1598)</name>
    <dbReference type="NCBI Taxonomy" id="765440"/>
    <lineage>
        <taxon>Eukaryota</taxon>
        <taxon>Fungi</taxon>
        <taxon>Dikarya</taxon>
        <taxon>Basidiomycota</taxon>
        <taxon>Agaricomycotina</taxon>
        <taxon>Agaricomycetes</taxon>
        <taxon>Agaricomycetidae</taxon>
        <taxon>Atheliales</taxon>
        <taxon>Atheliaceae</taxon>
        <taxon>Piloderma</taxon>
    </lineage>
</organism>
<dbReference type="InterPro" id="IPR040521">
    <property type="entry name" value="KDZ"/>
</dbReference>